<protein>
    <recommendedName>
        <fullName evidence="3">beta-N-acetylhexosaminidase</fullName>
        <ecNumber evidence="3">3.2.1.52</ecNumber>
    </recommendedName>
</protein>
<dbReference type="GO" id="GO:0004563">
    <property type="term" value="F:beta-N-acetylhexosaminidase activity"/>
    <property type="evidence" value="ECO:0007669"/>
    <property type="project" value="UniProtKB-EC"/>
</dbReference>
<dbReference type="InterPro" id="IPR017853">
    <property type="entry name" value="GH"/>
</dbReference>
<evidence type="ECO:0000313" key="11">
    <source>
        <dbReference type="Proteomes" id="UP000476411"/>
    </source>
</evidence>
<dbReference type="CDD" id="cd06563">
    <property type="entry name" value="GH20_chitobiase-like"/>
    <property type="match status" value="1"/>
</dbReference>
<dbReference type="PRINTS" id="PR00738">
    <property type="entry name" value="GLHYDRLASE20"/>
</dbReference>
<dbReference type="EMBL" id="CP048113">
    <property type="protein sequence ID" value="QHS62609.1"/>
    <property type="molecule type" value="Genomic_DNA"/>
</dbReference>
<organism evidence="10 11">
    <name type="scientific">Chitinophaga agri</name>
    <dbReference type="NCBI Taxonomy" id="2703787"/>
    <lineage>
        <taxon>Bacteria</taxon>
        <taxon>Pseudomonadati</taxon>
        <taxon>Bacteroidota</taxon>
        <taxon>Chitinophagia</taxon>
        <taxon>Chitinophagales</taxon>
        <taxon>Chitinophagaceae</taxon>
        <taxon>Chitinophaga</taxon>
    </lineage>
</organism>
<dbReference type="EC" id="3.2.1.52" evidence="3"/>
<dbReference type="InterPro" id="IPR015882">
    <property type="entry name" value="HEX_bac_N"/>
</dbReference>
<evidence type="ECO:0000256" key="6">
    <source>
        <dbReference type="PIRSR" id="PIRSR625705-1"/>
    </source>
</evidence>
<evidence type="ECO:0000259" key="9">
    <source>
        <dbReference type="Pfam" id="PF02838"/>
    </source>
</evidence>
<dbReference type="Pfam" id="PF02838">
    <property type="entry name" value="Glyco_hydro_20b"/>
    <property type="match status" value="1"/>
</dbReference>
<dbReference type="KEGG" id="chih:GWR21_24415"/>
<dbReference type="SUPFAM" id="SSF55545">
    <property type="entry name" value="beta-N-acetylhexosaminidase-like domain"/>
    <property type="match status" value="1"/>
</dbReference>
<dbReference type="RefSeq" id="WP_162334243.1">
    <property type="nucleotide sequence ID" value="NZ_CP048113.1"/>
</dbReference>
<dbReference type="Pfam" id="PF00728">
    <property type="entry name" value="Glyco_hydro_20"/>
    <property type="match status" value="1"/>
</dbReference>
<dbReference type="GO" id="GO:0005975">
    <property type="term" value="P:carbohydrate metabolic process"/>
    <property type="evidence" value="ECO:0007669"/>
    <property type="project" value="InterPro"/>
</dbReference>
<keyword evidence="11" id="KW-1185">Reference proteome</keyword>
<dbReference type="GO" id="GO:0016020">
    <property type="term" value="C:membrane"/>
    <property type="evidence" value="ECO:0007669"/>
    <property type="project" value="TreeGrafter"/>
</dbReference>
<dbReference type="InterPro" id="IPR015883">
    <property type="entry name" value="Glyco_hydro_20_cat"/>
</dbReference>
<feature type="domain" description="Glycoside hydrolase family 20 catalytic" evidence="8">
    <location>
        <begin position="154"/>
        <end position="500"/>
    </location>
</feature>
<evidence type="ECO:0000313" key="10">
    <source>
        <dbReference type="EMBL" id="QHS62609.1"/>
    </source>
</evidence>
<gene>
    <name evidence="10" type="ORF">GWR21_24415</name>
</gene>
<evidence type="ECO:0000256" key="3">
    <source>
        <dbReference type="ARBA" id="ARBA00012663"/>
    </source>
</evidence>
<feature type="signal peptide" evidence="7">
    <location>
        <begin position="1"/>
        <end position="19"/>
    </location>
</feature>
<dbReference type="InterPro" id="IPR026876">
    <property type="entry name" value="Fn3_assoc_repeat"/>
</dbReference>
<dbReference type="PANTHER" id="PTHR22600:SF57">
    <property type="entry name" value="BETA-N-ACETYLHEXOSAMINIDASE"/>
    <property type="match status" value="1"/>
</dbReference>
<evidence type="ECO:0000256" key="7">
    <source>
        <dbReference type="SAM" id="SignalP"/>
    </source>
</evidence>
<accession>A0A6B9ZLC4</accession>
<dbReference type="SUPFAM" id="SSF51445">
    <property type="entry name" value="(Trans)glycosidases"/>
    <property type="match status" value="1"/>
</dbReference>
<evidence type="ECO:0000256" key="5">
    <source>
        <dbReference type="ARBA" id="ARBA00023295"/>
    </source>
</evidence>
<evidence type="ECO:0000256" key="1">
    <source>
        <dbReference type="ARBA" id="ARBA00001231"/>
    </source>
</evidence>
<dbReference type="Gene3D" id="3.30.379.10">
    <property type="entry name" value="Chitobiase/beta-hexosaminidase domain 2-like"/>
    <property type="match status" value="1"/>
</dbReference>
<name>A0A6B9ZLC4_9BACT</name>
<sequence length="618" mass="69914">MKHALFCLALCSLLMQAVAQRIHVIPEPATVQEQPGEFILDNSVVVVAPSADEQLTGTISWFKDRIATATGFRLSSAKTGGKTLRIELKDGEKQEGYQLVVSPKEILLTAASPAGAFYGLQTLLQLLPPDIESSKTITRTWAVPCVSITDYPRFGWRGLMLDVSRHFYTKEEVKRYIDEMAKYKYNIFHWHLSDDNGWRIEIKSLPELTKTGAWRVARTGRWGTFTSPQPGEPAGDGGYYTQEEIREVIAYAQSRYITILPEIDVPAHSLAMIAAYPDLSCTQLQYAVNPGSPFYKKDDNALCIGNEAVYEVLDKVFTEIAALFPFNYIHVGGDEAYKGFWDKCPRCRKRMAQEQLKNVDELQSYFVKRMEKLLQRKGKKLIGWDEILEGGLAPEATVMSWRGMKGGIEAAKMNHHVVMSPWEYCYLDLYQGDPAAEPPTYGMCRLSDAYQYDPVPDGVEEKYILGGQGNLWTESIANYRHIQYMTWPRALALSEVYWSPKSKRNWDSFVAKMEAHFVRLDTAHVKYSRSAWNAVVKPVKDNSGQLAVQLSTEISGLDIYYTFDNSDPDNMYPRYTGQPLVFPTGAANISIVTYKNGKPAGEQFTVSKEDLLKRMKDN</sequence>
<feature type="domain" description="Beta-hexosaminidase bacterial type N-terminal" evidence="9">
    <location>
        <begin position="22"/>
        <end position="151"/>
    </location>
</feature>
<feature type="active site" description="Proton donor" evidence="6">
    <location>
        <position position="335"/>
    </location>
</feature>
<dbReference type="Proteomes" id="UP000476411">
    <property type="component" value="Chromosome"/>
</dbReference>
<keyword evidence="5" id="KW-0326">Glycosidase</keyword>
<keyword evidence="4 10" id="KW-0378">Hydrolase</keyword>
<comment type="similarity">
    <text evidence="2">Belongs to the glycosyl hydrolase 20 family.</text>
</comment>
<evidence type="ECO:0000256" key="2">
    <source>
        <dbReference type="ARBA" id="ARBA00006285"/>
    </source>
</evidence>
<dbReference type="GO" id="GO:0030203">
    <property type="term" value="P:glycosaminoglycan metabolic process"/>
    <property type="evidence" value="ECO:0007669"/>
    <property type="project" value="TreeGrafter"/>
</dbReference>
<evidence type="ECO:0000256" key="4">
    <source>
        <dbReference type="ARBA" id="ARBA00022801"/>
    </source>
</evidence>
<feature type="chain" id="PRO_5025664286" description="beta-N-acetylhexosaminidase" evidence="7">
    <location>
        <begin position="20"/>
        <end position="618"/>
    </location>
</feature>
<keyword evidence="7" id="KW-0732">Signal</keyword>
<dbReference type="InterPro" id="IPR029018">
    <property type="entry name" value="Hex-like_dom2"/>
</dbReference>
<dbReference type="InterPro" id="IPR025705">
    <property type="entry name" value="Beta_hexosaminidase_sua/sub"/>
</dbReference>
<dbReference type="Gene3D" id="3.20.20.80">
    <property type="entry name" value="Glycosidases"/>
    <property type="match status" value="1"/>
</dbReference>
<proteinExistence type="inferred from homology"/>
<dbReference type="AlphaFoldDB" id="A0A6B9ZLC4"/>
<dbReference type="Pfam" id="PF13287">
    <property type="entry name" value="Fn3_assoc"/>
    <property type="match status" value="1"/>
</dbReference>
<comment type="catalytic activity">
    <reaction evidence="1">
        <text>Hydrolysis of terminal non-reducing N-acetyl-D-hexosamine residues in N-acetyl-beta-D-hexosaminides.</text>
        <dbReference type="EC" id="3.2.1.52"/>
    </reaction>
</comment>
<evidence type="ECO:0000259" key="8">
    <source>
        <dbReference type="Pfam" id="PF00728"/>
    </source>
</evidence>
<reference evidence="10 11" key="1">
    <citation type="submission" date="2020-01" db="EMBL/GenBank/DDBJ databases">
        <title>Complete genome sequence of Chitinophaga sp. H33E-04 isolated from quinoa roots.</title>
        <authorList>
            <person name="Weon H.-Y."/>
            <person name="Lee S.A."/>
        </authorList>
    </citation>
    <scope>NUCLEOTIDE SEQUENCE [LARGE SCALE GENOMIC DNA]</scope>
    <source>
        <strain evidence="10 11">H33E-04</strain>
    </source>
</reference>
<dbReference type="PANTHER" id="PTHR22600">
    <property type="entry name" value="BETA-HEXOSAMINIDASE"/>
    <property type="match status" value="1"/>
</dbReference>